<sequence length="150" mass="14780">MTPFSLTSKLVPLLPPGVESMLAMMDVRRSGVAGVRGFFAFAGVVGGLGETGTGTGSGSSGATGGGSSCGGGGGGGSGGKGGGGVATDISTSPAPPPPEVTELLLSLDSLDVLLLPEPLPIPPPSGRLDLSDDFEWLDLCFELDDFSDEP</sequence>
<keyword evidence="3" id="KW-1185">Reference proteome</keyword>
<protein>
    <submittedName>
        <fullName evidence="2">Uncharacterized protein</fullName>
    </submittedName>
</protein>
<name>A0A1B0D5B5_PHLPP</name>
<dbReference type="Proteomes" id="UP000092462">
    <property type="component" value="Unassembled WGS sequence"/>
</dbReference>
<evidence type="ECO:0000256" key="1">
    <source>
        <dbReference type="SAM" id="MobiDB-lite"/>
    </source>
</evidence>
<accession>A0A1B0D5B5</accession>
<dbReference type="EnsemblMetazoa" id="PPAI002672-RA">
    <property type="protein sequence ID" value="PPAI002672-PA"/>
    <property type="gene ID" value="PPAI002672"/>
</dbReference>
<reference evidence="2" key="1">
    <citation type="submission" date="2022-08" db="UniProtKB">
        <authorList>
            <consortium name="EnsemblMetazoa"/>
        </authorList>
    </citation>
    <scope>IDENTIFICATION</scope>
    <source>
        <strain evidence="2">Israel</strain>
    </source>
</reference>
<proteinExistence type="predicted"/>
<feature type="compositionally biased region" description="Gly residues" evidence="1">
    <location>
        <begin position="50"/>
        <end position="85"/>
    </location>
</feature>
<evidence type="ECO:0000313" key="2">
    <source>
        <dbReference type="EnsemblMetazoa" id="PPAI002672-PA"/>
    </source>
</evidence>
<feature type="region of interest" description="Disordered" evidence="1">
    <location>
        <begin position="50"/>
        <end position="101"/>
    </location>
</feature>
<dbReference type="AlphaFoldDB" id="A0A1B0D5B5"/>
<dbReference type="EMBL" id="AJVK01011726">
    <property type="status" value="NOT_ANNOTATED_CDS"/>
    <property type="molecule type" value="Genomic_DNA"/>
</dbReference>
<organism evidence="2 3">
    <name type="scientific">Phlebotomus papatasi</name>
    <name type="common">Sandfly</name>
    <dbReference type="NCBI Taxonomy" id="29031"/>
    <lineage>
        <taxon>Eukaryota</taxon>
        <taxon>Metazoa</taxon>
        <taxon>Ecdysozoa</taxon>
        <taxon>Arthropoda</taxon>
        <taxon>Hexapoda</taxon>
        <taxon>Insecta</taxon>
        <taxon>Pterygota</taxon>
        <taxon>Neoptera</taxon>
        <taxon>Endopterygota</taxon>
        <taxon>Diptera</taxon>
        <taxon>Nematocera</taxon>
        <taxon>Psychodoidea</taxon>
        <taxon>Psychodidae</taxon>
        <taxon>Phlebotomus</taxon>
        <taxon>Phlebotomus</taxon>
    </lineage>
</organism>
<dbReference type="VEuPathDB" id="VectorBase:PPAI002672"/>
<evidence type="ECO:0000313" key="3">
    <source>
        <dbReference type="Proteomes" id="UP000092462"/>
    </source>
</evidence>